<gene>
    <name evidence="2" type="ORF">GA0070612_4395</name>
</gene>
<feature type="transmembrane region" description="Helical" evidence="1">
    <location>
        <begin position="38"/>
        <end position="57"/>
    </location>
</feature>
<keyword evidence="3" id="KW-1185">Reference proteome</keyword>
<name>A0A1C4Y7R3_9ACTN</name>
<dbReference type="EMBL" id="LT607409">
    <property type="protein sequence ID" value="SCF16772.1"/>
    <property type="molecule type" value="Genomic_DNA"/>
</dbReference>
<keyword evidence="1" id="KW-0472">Membrane</keyword>
<protein>
    <recommendedName>
        <fullName evidence="4">CU044_5270 family protein</fullName>
    </recommendedName>
</protein>
<sequence length="310" mass="33275">MSEPTAPHVPALSATHRQTLRHHLMSEIGRPLRRPRRILVLAPAAGVLTAVVAAGVITQPWASDSAPVIVAVAPGEQAGATLLLNRMADAAVDKPGPTSGDGEYVYIRSRGAYAEVGDGPARLQPVRERELWIPRNEPGEGLLREPRFDVPLAEVVPRQSRLDEVTPNAALVDLPPDPDALLAKLYREREQRGRGNSRDGAAFTAIGDVLRESLVPPATSAALYRAAAKIPGVEVVRGVTDAAGRRGIAVGHTELDKRDEWIFDERTFEYLGERSYLVADTADGPAGTVLGTTAVLQRAVVSTLGERPQR</sequence>
<proteinExistence type="predicted"/>
<dbReference type="RefSeq" id="WP_088989614.1">
    <property type="nucleotide sequence ID" value="NZ_LT607409.1"/>
</dbReference>
<keyword evidence="1" id="KW-0812">Transmembrane</keyword>
<keyword evidence="1" id="KW-1133">Transmembrane helix</keyword>
<dbReference type="InterPro" id="IPR047789">
    <property type="entry name" value="CU044_5270-like"/>
</dbReference>
<evidence type="ECO:0008006" key="4">
    <source>
        <dbReference type="Google" id="ProtNLM"/>
    </source>
</evidence>
<dbReference type="NCBIfam" id="NF038083">
    <property type="entry name" value="CU044_5270_fam"/>
    <property type="match status" value="1"/>
</dbReference>
<dbReference type="Proteomes" id="UP000198224">
    <property type="component" value="Chromosome I"/>
</dbReference>
<organism evidence="2 3">
    <name type="scientific">Micromonospora chokoriensis</name>
    <dbReference type="NCBI Taxonomy" id="356851"/>
    <lineage>
        <taxon>Bacteria</taxon>
        <taxon>Bacillati</taxon>
        <taxon>Actinomycetota</taxon>
        <taxon>Actinomycetes</taxon>
        <taxon>Micromonosporales</taxon>
        <taxon>Micromonosporaceae</taxon>
        <taxon>Micromonospora</taxon>
    </lineage>
</organism>
<evidence type="ECO:0000313" key="2">
    <source>
        <dbReference type="EMBL" id="SCF16772.1"/>
    </source>
</evidence>
<reference evidence="3" key="1">
    <citation type="submission" date="2016-06" db="EMBL/GenBank/DDBJ databases">
        <authorList>
            <person name="Varghese N."/>
            <person name="Submissions Spin"/>
        </authorList>
    </citation>
    <scope>NUCLEOTIDE SEQUENCE [LARGE SCALE GENOMIC DNA]</scope>
    <source>
        <strain evidence="3">DSM 45160</strain>
    </source>
</reference>
<dbReference type="AlphaFoldDB" id="A0A1C4Y7R3"/>
<evidence type="ECO:0000256" key="1">
    <source>
        <dbReference type="SAM" id="Phobius"/>
    </source>
</evidence>
<evidence type="ECO:0000313" key="3">
    <source>
        <dbReference type="Proteomes" id="UP000198224"/>
    </source>
</evidence>
<accession>A0A1C4Y7R3</accession>